<organism evidence="1 2">
    <name type="scientific">Prevotella disiens JCM 6334 = ATCC 29426</name>
    <dbReference type="NCBI Taxonomy" id="1235811"/>
    <lineage>
        <taxon>Bacteria</taxon>
        <taxon>Pseudomonadati</taxon>
        <taxon>Bacteroidota</taxon>
        <taxon>Bacteroidia</taxon>
        <taxon>Bacteroidales</taxon>
        <taxon>Prevotellaceae</taxon>
        <taxon>Prevotella</taxon>
    </lineage>
</organism>
<name>A0ABP2Y6I0_9BACT</name>
<dbReference type="Proteomes" id="UP000016660">
    <property type="component" value="Unassembled WGS sequence"/>
</dbReference>
<comment type="caution">
    <text evidence="1">The sequence shown here is derived from an EMBL/GenBank/DDBJ whole genome shotgun (WGS) entry which is preliminary data.</text>
</comment>
<keyword evidence="2" id="KW-1185">Reference proteome</keyword>
<proteinExistence type="predicted"/>
<dbReference type="EMBL" id="AWUY01000145">
    <property type="protein sequence ID" value="ERJ76090.1"/>
    <property type="molecule type" value="Genomic_DNA"/>
</dbReference>
<accession>A0ABP2Y6I0</accession>
<protein>
    <submittedName>
        <fullName evidence="1">Uncharacterized protein</fullName>
    </submittedName>
</protein>
<evidence type="ECO:0000313" key="2">
    <source>
        <dbReference type="Proteomes" id="UP000016660"/>
    </source>
</evidence>
<sequence>MFILFSYKLRPASTRLILHRCATVFRAANIGKIARTSKDL</sequence>
<evidence type="ECO:0000313" key="1">
    <source>
        <dbReference type="EMBL" id="ERJ76090.1"/>
    </source>
</evidence>
<gene>
    <name evidence="1" type="ORF">HMPREF0653_01587</name>
</gene>
<reference evidence="1 2" key="1">
    <citation type="submission" date="2013-06" db="EMBL/GenBank/DDBJ databases">
        <authorList>
            <person name="Weinstock G."/>
            <person name="Sodergren E."/>
            <person name="Lobos E.A."/>
            <person name="Fulton L."/>
            <person name="Fulton R."/>
            <person name="Courtney L."/>
            <person name="Fronick C."/>
            <person name="O'Laughlin M."/>
            <person name="Godfrey J."/>
            <person name="Wilson R.M."/>
            <person name="Miner T."/>
            <person name="Farmer C."/>
            <person name="Delehaunty K."/>
            <person name="Cordes M."/>
            <person name="Minx P."/>
            <person name="Tomlinson C."/>
            <person name="Chen J."/>
            <person name="Wollam A."/>
            <person name="Pepin K.H."/>
            <person name="Bhonagiri V."/>
            <person name="Zhang X."/>
            <person name="Warren W."/>
            <person name="Mitreva M."/>
            <person name="Mardis E.R."/>
            <person name="Wilson R.K."/>
        </authorList>
    </citation>
    <scope>NUCLEOTIDE SEQUENCE [LARGE SCALE GENOMIC DNA]</scope>
    <source>
        <strain evidence="1 2">ATCC 29426</strain>
    </source>
</reference>